<dbReference type="Pfam" id="PF13289">
    <property type="entry name" value="SIR2_2"/>
    <property type="match status" value="1"/>
</dbReference>
<sequence length="423" mass="46589">MANKLRAFISSTMEDLGNERRAVVQQLLSMGIEPINAEDMSPVGRPSWETIRSEIEQCHLFVLILGDRYGWEPDSGYGAGTGLSVTHLELQAAREGTKLVLAFMKKLRYGAAVDVKRDSLRREVSDWDTGVFRQDFEWADELARKVGASVTSLFTDALHKQLVRRADATSGVNTIVLAAPRAGNAVLKPSTEKVLLAGAGMSIAAGYPTALLLMGILANDLWGQQQDASQLMVYNFSELAAYYEAVVGRKELENRIAEVLDTPQAVLPTPAHMKAVRAFRNIVTTNYDMLFERACELQGLTYRVVYPFDAAPGDEFEGLTIYKLVGSALAPHTLILTSDDLPRVAQGQVFAKVQDLIAHNEIVVIGHSLRDGNVQILLKHRDSKHEAVYVSPSTAAIEDMVLSRYGFKRVRATADDFMSTFPA</sequence>
<dbReference type="Proteomes" id="UP000283627">
    <property type="component" value="Unassembled WGS sequence"/>
</dbReference>
<dbReference type="EMBL" id="MOBP01000017">
    <property type="protein sequence ID" value="RON48721.1"/>
    <property type="molecule type" value="Genomic_DNA"/>
</dbReference>
<dbReference type="Gene3D" id="3.40.50.1220">
    <property type="entry name" value="TPP-binding domain"/>
    <property type="match status" value="1"/>
</dbReference>
<comment type="caution">
    <text evidence="2">The sequence shown here is derived from an EMBL/GenBank/DDBJ whole genome shotgun (WGS) entry which is preliminary data.</text>
</comment>
<proteinExistence type="predicted"/>
<name>A0A423K9Y0_9PSED</name>
<feature type="domain" description="DUF4062" evidence="1">
    <location>
        <begin position="6"/>
        <end position="93"/>
    </location>
</feature>
<accession>A0A423K9Y0</accession>
<dbReference type="SUPFAM" id="SSF52467">
    <property type="entry name" value="DHS-like NAD/FAD-binding domain"/>
    <property type="match status" value="1"/>
</dbReference>
<dbReference type="Pfam" id="PF13271">
    <property type="entry name" value="DUF4062"/>
    <property type="match status" value="1"/>
</dbReference>
<dbReference type="InterPro" id="IPR029035">
    <property type="entry name" value="DHS-like_NAD/FAD-binding_dom"/>
</dbReference>
<evidence type="ECO:0000313" key="3">
    <source>
        <dbReference type="Proteomes" id="UP000283627"/>
    </source>
</evidence>
<gene>
    <name evidence="2" type="ORF">BK665_24100</name>
</gene>
<dbReference type="InterPro" id="IPR025139">
    <property type="entry name" value="DUF4062"/>
</dbReference>
<protein>
    <recommendedName>
        <fullName evidence="1">DUF4062 domain-containing protein</fullName>
    </recommendedName>
</protein>
<reference evidence="2 3" key="1">
    <citation type="submission" date="2016-10" db="EMBL/GenBank/DDBJ databases">
        <title>Comparative genome analysis of multiple Pseudomonas spp. focuses on biocontrol and plant growth promoting traits.</title>
        <authorList>
            <person name="Tao X.-Y."/>
            <person name="Taylor C.G."/>
        </authorList>
    </citation>
    <scope>NUCLEOTIDE SEQUENCE [LARGE SCALE GENOMIC DNA]</scope>
    <source>
        <strain evidence="2 3">39A2</strain>
    </source>
</reference>
<dbReference type="OrthoDB" id="2077946at2"/>
<dbReference type="RefSeq" id="WP_123409388.1">
    <property type="nucleotide sequence ID" value="NZ_MOBP01000017.1"/>
</dbReference>
<dbReference type="AlphaFoldDB" id="A0A423K9Y0"/>
<evidence type="ECO:0000313" key="2">
    <source>
        <dbReference type="EMBL" id="RON48721.1"/>
    </source>
</evidence>
<evidence type="ECO:0000259" key="1">
    <source>
        <dbReference type="Pfam" id="PF13271"/>
    </source>
</evidence>
<organism evidence="2 3">
    <name type="scientific">Pseudomonas frederiksbergensis</name>
    <dbReference type="NCBI Taxonomy" id="104087"/>
    <lineage>
        <taxon>Bacteria</taxon>
        <taxon>Pseudomonadati</taxon>
        <taxon>Pseudomonadota</taxon>
        <taxon>Gammaproteobacteria</taxon>
        <taxon>Pseudomonadales</taxon>
        <taxon>Pseudomonadaceae</taxon>
        <taxon>Pseudomonas</taxon>
    </lineage>
</organism>